<comment type="caution">
    <text evidence="2">The sequence shown here is derived from an EMBL/GenBank/DDBJ whole genome shotgun (WGS) entry which is preliminary data.</text>
</comment>
<reference evidence="2 3" key="1">
    <citation type="submission" date="2017-10" db="EMBL/GenBank/DDBJ databases">
        <title>Sedimentibacterium mangrovi gen. nov., sp. nov., a novel member of family Phyllobacteriacea isolated from mangrove sediment.</title>
        <authorList>
            <person name="Liao H."/>
            <person name="Tian Y."/>
        </authorList>
    </citation>
    <scope>NUCLEOTIDE SEQUENCE [LARGE SCALE GENOMIC DNA]</scope>
    <source>
        <strain evidence="2 3">X9-2-2</strain>
    </source>
</reference>
<evidence type="ECO:0000313" key="2">
    <source>
        <dbReference type="EMBL" id="PHP66708.1"/>
    </source>
</evidence>
<dbReference type="InterPro" id="IPR002931">
    <property type="entry name" value="Transglutaminase-like"/>
</dbReference>
<dbReference type="Gene3D" id="3.10.620.30">
    <property type="match status" value="1"/>
</dbReference>
<dbReference type="PANTHER" id="PTHR33490:SF6">
    <property type="entry name" value="SLL1049 PROTEIN"/>
    <property type="match status" value="1"/>
</dbReference>
<proteinExistence type="predicted"/>
<evidence type="ECO:0000313" key="3">
    <source>
        <dbReference type="Proteomes" id="UP000221168"/>
    </source>
</evidence>
<dbReference type="AlphaFoldDB" id="A0A2G1QNC5"/>
<dbReference type="InterPro" id="IPR038765">
    <property type="entry name" value="Papain-like_cys_pep_sf"/>
</dbReference>
<name>A0A2G1QNC5_9HYPH</name>
<dbReference type="RefSeq" id="WP_099306894.1">
    <property type="nucleotide sequence ID" value="NZ_PDVP01000007.1"/>
</dbReference>
<evidence type="ECO:0000259" key="1">
    <source>
        <dbReference type="SMART" id="SM00460"/>
    </source>
</evidence>
<keyword evidence="3" id="KW-1185">Reference proteome</keyword>
<dbReference type="PANTHER" id="PTHR33490">
    <property type="entry name" value="BLR5614 PROTEIN-RELATED"/>
    <property type="match status" value="1"/>
</dbReference>
<dbReference type="EMBL" id="PDVP01000007">
    <property type="protein sequence ID" value="PHP66708.1"/>
    <property type="molecule type" value="Genomic_DNA"/>
</dbReference>
<dbReference type="Proteomes" id="UP000221168">
    <property type="component" value="Unassembled WGS sequence"/>
</dbReference>
<protein>
    <submittedName>
        <fullName evidence="2">Transglutaminase</fullName>
    </submittedName>
</protein>
<sequence length="264" mass="28629">MRLTIRHHTEYRYDQPVPYALQRLRLVPRNDAGQTVVNWSLDITGGLTEARFVDGFGNENWLVSARDGTDHLSIEATGVVDTIDTTGVLGANRGPAPLWLYVGETPLSRPDDAIRALAEETGGRGDLECLHALMERIADRIAYVPGSTHSATTAAEALAGGQGVCQDHAHVFCAAVRSMGVPARYVSGYLYMDGTEQQVASHAWAEAHVNGLGWVGFDCANRMCPDDRYVRIAHGRDYADASPVSGIRFGHAEETLAVNINVAQ</sequence>
<gene>
    <name evidence="2" type="ORF">CSC94_13610</name>
</gene>
<dbReference type="Pfam" id="PF08379">
    <property type="entry name" value="Bact_transglu_N"/>
    <property type="match status" value="1"/>
</dbReference>
<feature type="domain" description="Transglutaminase-like" evidence="1">
    <location>
        <begin position="157"/>
        <end position="221"/>
    </location>
</feature>
<accession>A0A2G1QNC5</accession>
<dbReference type="InterPro" id="IPR013589">
    <property type="entry name" value="Bac_transglu_N"/>
</dbReference>
<dbReference type="SMART" id="SM00460">
    <property type="entry name" value="TGc"/>
    <property type="match status" value="1"/>
</dbReference>
<dbReference type="Pfam" id="PF01841">
    <property type="entry name" value="Transglut_core"/>
    <property type="match status" value="1"/>
</dbReference>
<dbReference type="SUPFAM" id="SSF54001">
    <property type="entry name" value="Cysteine proteinases"/>
    <property type="match status" value="1"/>
</dbReference>
<organism evidence="2 3">
    <name type="scientific">Zhengella mangrovi</name>
    <dbReference type="NCBI Taxonomy" id="1982044"/>
    <lineage>
        <taxon>Bacteria</taxon>
        <taxon>Pseudomonadati</taxon>
        <taxon>Pseudomonadota</taxon>
        <taxon>Alphaproteobacteria</taxon>
        <taxon>Hyphomicrobiales</taxon>
        <taxon>Notoacmeibacteraceae</taxon>
        <taxon>Zhengella</taxon>
    </lineage>
</organism>
<dbReference type="OrthoDB" id="9804023at2"/>